<dbReference type="PROSITE" id="PS50110">
    <property type="entry name" value="RESPONSE_REGULATORY"/>
    <property type="match status" value="1"/>
</dbReference>
<dbReference type="GO" id="GO:0043565">
    <property type="term" value="F:sequence-specific DNA binding"/>
    <property type="evidence" value="ECO:0007669"/>
    <property type="project" value="InterPro"/>
</dbReference>
<dbReference type="Pfam" id="PF25601">
    <property type="entry name" value="AAA_lid_14"/>
    <property type="match status" value="1"/>
</dbReference>
<dbReference type="Pfam" id="PF00072">
    <property type="entry name" value="Response_reg"/>
    <property type="match status" value="1"/>
</dbReference>
<dbReference type="Gene3D" id="1.10.8.60">
    <property type="match status" value="1"/>
</dbReference>
<dbReference type="SUPFAM" id="SSF52172">
    <property type="entry name" value="CheY-like"/>
    <property type="match status" value="1"/>
</dbReference>
<keyword evidence="5" id="KW-0804">Transcription</keyword>
<dbReference type="Gene3D" id="1.10.10.60">
    <property type="entry name" value="Homeodomain-like"/>
    <property type="match status" value="1"/>
</dbReference>
<feature type="domain" description="Response regulatory" evidence="7">
    <location>
        <begin position="8"/>
        <end position="124"/>
    </location>
</feature>
<feature type="domain" description="Sigma-54 factor interaction" evidence="6">
    <location>
        <begin position="156"/>
        <end position="385"/>
    </location>
</feature>
<protein>
    <submittedName>
        <fullName evidence="8">Nitrogen regulation protein NR(I)</fullName>
    </submittedName>
</protein>
<dbReference type="InterPro" id="IPR002197">
    <property type="entry name" value="HTH_Fis"/>
</dbReference>
<dbReference type="InterPro" id="IPR003593">
    <property type="entry name" value="AAA+_ATPase"/>
</dbReference>
<dbReference type="GO" id="GO:0006355">
    <property type="term" value="P:regulation of DNA-templated transcription"/>
    <property type="evidence" value="ECO:0007669"/>
    <property type="project" value="InterPro"/>
</dbReference>
<evidence type="ECO:0000256" key="2">
    <source>
        <dbReference type="ARBA" id="ARBA00022840"/>
    </source>
</evidence>
<evidence type="ECO:0000256" key="4">
    <source>
        <dbReference type="ARBA" id="ARBA00023125"/>
    </source>
</evidence>
<proteinExistence type="predicted"/>
<dbReference type="InterPro" id="IPR025944">
    <property type="entry name" value="Sigma_54_int_dom_CS"/>
</dbReference>
<dbReference type="FunFam" id="3.40.50.300:FF:000006">
    <property type="entry name" value="DNA-binding transcriptional regulator NtrC"/>
    <property type="match status" value="1"/>
</dbReference>
<dbReference type="InterPro" id="IPR025943">
    <property type="entry name" value="Sigma_54_int_dom_ATP-bd_2"/>
</dbReference>
<reference evidence="8" key="1">
    <citation type="submission" date="2018-06" db="EMBL/GenBank/DDBJ databases">
        <authorList>
            <person name="Zhirakovskaya E."/>
        </authorList>
    </citation>
    <scope>NUCLEOTIDE SEQUENCE</scope>
</reference>
<dbReference type="EMBL" id="UOGE01000050">
    <property type="protein sequence ID" value="VAX20029.1"/>
    <property type="molecule type" value="Genomic_DNA"/>
</dbReference>
<dbReference type="GO" id="GO:0000160">
    <property type="term" value="P:phosphorelay signal transduction system"/>
    <property type="evidence" value="ECO:0007669"/>
    <property type="project" value="InterPro"/>
</dbReference>
<organism evidence="8">
    <name type="scientific">hydrothermal vent metagenome</name>
    <dbReference type="NCBI Taxonomy" id="652676"/>
    <lineage>
        <taxon>unclassified sequences</taxon>
        <taxon>metagenomes</taxon>
        <taxon>ecological metagenomes</taxon>
    </lineage>
</organism>
<dbReference type="InterPro" id="IPR025662">
    <property type="entry name" value="Sigma_54_int_dom_ATP-bd_1"/>
</dbReference>
<sequence length="466" mass="51918">MTKEKKPILLVVDDEEDNLMVLKGRLSRRGYEVICVFSGFEALKKLETISPDLILLDVMMPEMDGIETLKKIKEGQLNEFLPIILLTAKDDKESRIVGLEAGADDYVGKPFDIDELNARIRAMLRIRALNMALDNSKKEVKRLTSELKGQYTYDNIIGASEAMRKIFEKIKGAASITSPVVITGESGTGKELIARAIHYSSQLSDKPFVPVNCAALPADLIESELFGHKKGAFTGAVSDSPGIFRKANGGSIFLDEIGDLPKAAQAKLLRVLQEGTVRPVGGTEETQLNVRVIASTNIDLDEAVEAGNFREDLYYRISVLTVESPPLRRRKSDIPLLVKHFIGELNKKFIRNIRGVDDSAMKALVGYDWPGNVRELVNVIESCYVYADIEWIGEKHLNLKKSPKRKSEPQGKTALGEEFLTLDEMEKSHIENALVIAENNKAKAARLLAIHRSLLYKKIEEYHIGL</sequence>
<gene>
    <name evidence="8" type="ORF">MNBD_NITROSPINAE02-1387</name>
</gene>
<evidence type="ECO:0000259" key="6">
    <source>
        <dbReference type="PROSITE" id="PS50045"/>
    </source>
</evidence>
<dbReference type="InterPro" id="IPR001789">
    <property type="entry name" value="Sig_transdc_resp-reg_receiver"/>
</dbReference>
<name>A0A3B1BQ08_9ZZZZ</name>
<dbReference type="PROSITE" id="PS00688">
    <property type="entry name" value="SIGMA54_INTERACT_3"/>
    <property type="match status" value="1"/>
</dbReference>
<dbReference type="SMART" id="SM00448">
    <property type="entry name" value="REC"/>
    <property type="match status" value="1"/>
</dbReference>
<dbReference type="CDD" id="cd00009">
    <property type="entry name" value="AAA"/>
    <property type="match status" value="1"/>
</dbReference>
<dbReference type="GO" id="GO:0005524">
    <property type="term" value="F:ATP binding"/>
    <property type="evidence" value="ECO:0007669"/>
    <property type="project" value="UniProtKB-KW"/>
</dbReference>
<dbReference type="SUPFAM" id="SSF52540">
    <property type="entry name" value="P-loop containing nucleoside triphosphate hydrolases"/>
    <property type="match status" value="1"/>
</dbReference>
<keyword evidence="1" id="KW-0547">Nucleotide-binding</keyword>
<dbReference type="PROSITE" id="PS50045">
    <property type="entry name" value="SIGMA54_INTERACT_4"/>
    <property type="match status" value="1"/>
</dbReference>
<dbReference type="Pfam" id="PF02954">
    <property type="entry name" value="HTH_8"/>
    <property type="match status" value="1"/>
</dbReference>
<dbReference type="Gene3D" id="3.40.50.300">
    <property type="entry name" value="P-loop containing nucleotide triphosphate hydrolases"/>
    <property type="match status" value="1"/>
</dbReference>
<dbReference type="Pfam" id="PF00158">
    <property type="entry name" value="Sigma54_activat"/>
    <property type="match status" value="1"/>
</dbReference>
<dbReference type="SUPFAM" id="SSF46689">
    <property type="entry name" value="Homeodomain-like"/>
    <property type="match status" value="1"/>
</dbReference>
<dbReference type="PANTHER" id="PTHR32071">
    <property type="entry name" value="TRANSCRIPTIONAL REGULATORY PROTEIN"/>
    <property type="match status" value="1"/>
</dbReference>
<evidence type="ECO:0000256" key="5">
    <source>
        <dbReference type="ARBA" id="ARBA00023163"/>
    </source>
</evidence>
<dbReference type="AlphaFoldDB" id="A0A3B1BQ08"/>
<dbReference type="InterPro" id="IPR058031">
    <property type="entry name" value="AAA_lid_NorR"/>
</dbReference>
<dbReference type="PROSITE" id="PS00675">
    <property type="entry name" value="SIGMA54_INTERACT_1"/>
    <property type="match status" value="1"/>
</dbReference>
<accession>A0A3B1BQ08</accession>
<dbReference type="InterPro" id="IPR011006">
    <property type="entry name" value="CheY-like_superfamily"/>
</dbReference>
<dbReference type="InterPro" id="IPR027417">
    <property type="entry name" value="P-loop_NTPase"/>
</dbReference>
<dbReference type="InterPro" id="IPR002078">
    <property type="entry name" value="Sigma_54_int"/>
</dbReference>
<dbReference type="Gene3D" id="3.40.50.2300">
    <property type="match status" value="1"/>
</dbReference>
<dbReference type="SMART" id="SM00382">
    <property type="entry name" value="AAA"/>
    <property type="match status" value="1"/>
</dbReference>
<keyword evidence="3" id="KW-0805">Transcription regulation</keyword>
<evidence type="ECO:0000259" key="7">
    <source>
        <dbReference type="PROSITE" id="PS50110"/>
    </source>
</evidence>
<dbReference type="PROSITE" id="PS00676">
    <property type="entry name" value="SIGMA54_INTERACT_2"/>
    <property type="match status" value="1"/>
</dbReference>
<dbReference type="InterPro" id="IPR009057">
    <property type="entry name" value="Homeodomain-like_sf"/>
</dbReference>
<dbReference type="PRINTS" id="PR01590">
    <property type="entry name" value="HTHFIS"/>
</dbReference>
<keyword evidence="2" id="KW-0067">ATP-binding</keyword>
<keyword evidence="4" id="KW-0238">DNA-binding</keyword>
<evidence type="ECO:0000313" key="8">
    <source>
        <dbReference type="EMBL" id="VAX20029.1"/>
    </source>
</evidence>
<evidence type="ECO:0000256" key="3">
    <source>
        <dbReference type="ARBA" id="ARBA00023015"/>
    </source>
</evidence>
<evidence type="ECO:0000256" key="1">
    <source>
        <dbReference type="ARBA" id="ARBA00022741"/>
    </source>
</evidence>